<dbReference type="InterPro" id="IPR051344">
    <property type="entry name" value="Vgb"/>
</dbReference>
<comment type="caution">
    <text evidence="2">The sequence shown here is derived from an EMBL/GenBank/DDBJ whole genome shotgun (WGS) entry which is preliminary data.</text>
</comment>
<proteinExistence type="predicted"/>
<name>A0ABQ6LM70_9RHOB</name>
<dbReference type="RefSeq" id="WP_285673296.1">
    <property type="nucleotide sequence ID" value="NZ_BSYI01000033.1"/>
</dbReference>
<evidence type="ECO:0000256" key="1">
    <source>
        <dbReference type="SAM" id="SignalP"/>
    </source>
</evidence>
<evidence type="ECO:0000313" key="2">
    <source>
        <dbReference type="EMBL" id="GMG84288.1"/>
    </source>
</evidence>
<evidence type="ECO:0000313" key="3">
    <source>
        <dbReference type="Proteomes" id="UP001239909"/>
    </source>
</evidence>
<dbReference type="InterPro" id="IPR015943">
    <property type="entry name" value="WD40/YVTN_repeat-like_dom_sf"/>
</dbReference>
<evidence type="ECO:0008006" key="4">
    <source>
        <dbReference type="Google" id="ProtNLM"/>
    </source>
</evidence>
<organism evidence="2 3">
    <name type="scientific">Paralimibaculum aggregatum</name>
    <dbReference type="NCBI Taxonomy" id="3036245"/>
    <lineage>
        <taxon>Bacteria</taxon>
        <taxon>Pseudomonadati</taxon>
        <taxon>Pseudomonadota</taxon>
        <taxon>Alphaproteobacteria</taxon>
        <taxon>Rhodobacterales</taxon>
        <taxon>Paracoccaceae</taxon>
        <taxon>Paralimibaculum</taxon>
    </lineage>
</organism>
<dbReference type="SUPFAM" id="SSF101898">
    <property type="entry name" value="NHL repeat"/>
    <property type="match status" value="1"/>
</dbReference>
<dbReference type="PANTHER" id="PTHR40274:SF3">
    <property type="entry name" value="VIRGINIAMYCIN B LYASE"/>
    <property type="match status" value="1"/>
</dbReference>
<accession>A0ABQ6LM70</accession>
<dbReference type="Pfam" id="PF24684">
    <property type="entry name" value="Vgb_lyase"/>
    <property type="match status" value="1"/>
</dbReference>
<protein>
    <recommendedName>
        <fullName evidence="4">Lyase</fullName>
    </recommendedName>
</protein>
<keyword evidence="3" id="KW-1185">Reference proteome</keyword>
<feature type="chain" id="PRO_5045436837" description="Lyase" evidence="1">
    <location>
        <begin position="30"/>
        <end position="338"/>
    </location>
</feature>
<dbReference type="Proteomes" id="UP001239909">
    <property type="component" value="Unassembled WGS sequence"/>
</dbReference>
<keyword evidence="1" id="KW-0732">Signal</keyword>
<reference evidence="2 3" key="1">
    <citation type="submission" date="2023-04" db="EMBL/GenBank/DDBJ databases">
        <title>Marinoamorphus aggregata gen. nov., sp. Nov., isolate from tissue of brittle star Ophioplocus japonicus.</title>
        <authorList>
            <person name="Kawano K."/>
            <person name="Sawayama S."/>
            <person name="Nakagawa S."/>
        </authorList>
    </citation>
    <scope>NUCLEOTIDE SEQUENCE [LARGE SCALE GENOMIC DNA]</scope>
    <source>
        <strain evidence="2 3">NKW23</strain>
    </source>
</reference>
<dbReference type="PANTHER" id="PTHR40274">
    <property type="entry name" value="VIRGINIAMYCIN B LYASE"/>
    <property type="match status" value="1"/>
</dbReference>
<dbReference type="EMBL" id="BSYI01000033">
    <property type="protein sequence ID" value="GMG84288.1"/>
    <property type="molecule type" value="Genomic_DNA"/>
</dbReference>
<dbReference type="Gene3D" id="2.130.10.10">
    <property type="entry name" value="YVTN repeat-like/Quinoprotein amine dehydrogenase"/>
    <property type="match status" value="2"/>
</dbReference>
<gene>
    <name evidence="2" type="ORF">LNKW23_35030</name>
</gene>
<sequence>MRLLPEPARALLGTALVVALAQTAPLASADSGVVIEEWAVEADGRPRDPYAAAADTVWFVGQAGDYLGRLTPSTGEIAIRPLEDEPGPHNLIVGADGIVWYAGNLSGYIGRYDPETDEIRRIEMPDPAANDPHTLVFDEGERNIWFTVQIGNFIGRLSLADERIDLIEVESGSARPYGIKVGPDGTVWVALLGTNRLASVDPESLAVTEHEIPAADARPRRLEVTESGEVWYADYRRGVAGRFSPATGAFAEIALPAGSGSRPYGTALDAAGTFWIVETGVEPNRMVGIDTATAGISSVTPIPSGAGTVRHMHYYAPEGEVWFGTDEATIGRARVTTP</sequence>
<feature type="signal peptide" evidence="1">
    <location>
        <begin position="1"/>
        <end position="29"/>
    </location>
</feature>